<reference evidence="3 4" key="1">
    <citation type="submission" date="2018-11" db="EMBL/GenBank/DDBJ databases">
        <authorList>
            <person name="Na S.W."/>
            <person name="Baik M."/>
        </authorList>
    </citation>
    <scope>NUCLEOTIDE SEQUENCE [LARGE SCALE GENOMIC DNA]</scope>
    <source>
        <strain evidence="3 4">E39</strain>
    </source>
</reference>
<feature type="domain" description="Fe/B12 periplasmic-binding" evidence="2">
    <location>
        <begin position="98"/>
        <end position="366"/>
    </location>
</feature>
<sequence length="379" mass="42898">MINKRIASILIFLSLALVTLTNSCKDVSNTAQDNKGDTLRLRHSELLQIVRHEGYTEVIVKDAWHKDKVLHRYNLIAYTDSIPKDMPTGTVVRTPLKRSITFSSVHASLLHELGKTGSVCGICDCNYILSDTLKNLISSGKMTDMGQSLQPNIERIIASNADALLVSPFENNTYGPIEKLNIPIIECADYMETSPLGRAEWVILFGMLYDCEALADSMFKEIETSYNSWKEKAARTTSRPTLIVDKKTGPVWYMPGGRSTMGRLYEDAGCRYVFADLRESGSVSLNFETVFSKASDADLWLMKYGSPKDLTYRSLLTDDKRYAEFKAFKTRHIYGCNTLNVAFFEETPFHPERVLKEVVAIAHPELGFDKYRYFKALKE</sequence>
<dbReference type="InterPro" id="IPR050902">
    <property type="entry name" value="ABC_Transporter_SBP"/>
</dbReference>
<organism evidence="3 4">
    <name type="scientific">Pseudoprevotella muciniphila</name>
    <dbReference type="NCBI Taxonomy" id="2133944"/>
    <lineage>
        <taxon>Bacteria</taxon>
        <taxon>Pseudomonadati</taxon>
        <taxon>Bacteroidota</taxon>
        <taxon>Bacteroidia</taxon>
        <taxon>Bacteroidales</taxon>
        <taxon>Prevotellaceae</taxon>
        <taxon>Pseudoprevotella</taxon>
    </lineage>
</organism>
<dbReference type="AlphaFoldDB" id="A0A5P8E982"/>
<protein>
    <submittedName>
        <fullName evidence="3">ABC transporter substrate-binding protein</fullName>
    </submittedName>
</protein>
<dbReference type="PROSITE" id="PS50983">
    <property type="entry name" value="FE_B12_PBP"/>
    <property type="match status" value="1"/>
</dbReference>
<evidence type="ECO:0000313" key="4">
    <source>
        <dbReference type="Proteomes" id="UP000249375"/>
    </source>
</evidence>
<keyword evidence="4" id="KW-1185">Reference proteome</keyword>
<accession>A0A5P8E982</accession>
<dbReference type="Gene3D" id="3.40.50.1980">
    <property type="entry name" value="Nitrogenase molybdenum iron protein domain"/>
    <property type="match status" value="2"/>
</dbReference>
<dbReference type="RefSeq" id="WP_111897686.1">
    <property type="nucleotide sequence ID" value="NZ_CP033459.1"/>
</dbReference>
<dbReference type="GO" id="GO:0071281">
    <property type="term" value="P:cellular response to iron ion"/>
    <property type="evidence" value="ECO:0007669"/>
    <property type="project" value="TreeGrafter"/>
</dbReference>
<evidence type="ECO:0000313" key="3">
    <source>
        <dbReference type="EMBL" id="QFQ13457.1"/>
    </source>
</evidence>
<dbReference type="KEGG" id="alq:C7Y71_010785"/>
<dbReference type="PANTHER" id="PTHR30535:SF34">
    <property type="entry name" value="MOLYBDATE-BINDING PROTEIN MOLA"/>
    <property type="match status" value="1"/>
</dbReference>
<name>A0A5P8E982_9BACT</name>
<dbReference type="EMBL" id="CP033459">
    <property type="protein sequence ID" value="QFQ13457.1"/>
    <property type="molecule type" value="Genomic_DNA"/>
</dbReference>
<feature type="signal peptide" evidence="1">
    <location>
        <begin position="1"/>
        <end position="24"/>
    </location>
</feature>
<gene>
    <name evidence="3" type="ORF">C7Y71_010785</name>
</gene>
<dbReference type="OrthoDB" id="9812528at2"/>
<dbReference type="PANTHER" id="PTHR30535">
    <property type="entry name" value="VITAMIN B12-BINDING PROTEIN"/>
    <property type="match status" value="1"/>
</dbReference>
<feature type="chain" id="PRO_5024402145" evidence="1">
    <location>
        <begin position="25"/>
        <end position="379"/>
    </location>
</feature>
<keyword evidence="1" id="KW-0732">Signal</keyword>
<dbReference type="Pfam" id="PF01497">
    <property type="entry name" value="Peripla_BP_2"/>
    <property type="match status" value="1"/>
</dbReference>
<proteinExistence type="predicted"/>
<dbReference type="InterPro" id="IPR002491">
    <property type="entry name" value="ABC_transptr_periplasmic_BD"/>
</dbReference>
<evidence type="ECO:0000256" key="1">
    <source>
        <dbReference type="SAM" id="SignalP"/>
    </source>
</evidence>
<dbReference type="SUPFAM" id="SSF53807">
    <property type="entry name" value="Helical backbone' metal receptor"/>
    <property type="match status" value="1"/>
</dbReference>
<dbReference type="Proteomes" id="UP000249375">
    <property type="component" value="Chromosome"/>
</dbReference>
<evidence type="ECO:0000259" key="2">
    <source>
        <dbReference type="PROSITE" id="PS50983"/>
    </source>
</evidence>